<feature type="domain" description="Cell envelope-related transcriptional attenuator" evidence="3">
    <location>
        <begin position="67"/>
        <end position="204"/>
    </location>
</feature>
<dbReference type="InterPro" id="IPR027381">
    <property type="entry name" value="LytR/CpsA/Psr_C"/>
</dbReference>
<comment type="similarity">
    <text evidence="1">Belongs to the LytR/CpsA/Psr (LCP) family.</text>
</comment>
<dbReference type="OrthoDB" id="362782at2"/>
<dbReference type="InterPro" id="IPR004474">
    <property type="entry name" value="LytR_CpsA_psr"/>
</dbReference>
<dbReference type="InterPro" id="IPR050922">
    <property type="entry name" value="LytR/CpsA/Psr_CW_biosynth"/>
</dbReference>
<dbReference type="EMBL" id="CP036150">
    <property type="protein sequence ID" value="QEN07762.1"/>
    <property type="molecule type" value="Genomic_DNA"/>
</dbReference>
<name>A0A5C1QNL0_9SPIO</name>
<evidence type="ECO:0000313" key="5">
    <source>
        <dbReference type="EMBL" id="QEN07762.1"/>
    </source>
</evidence>
<keyword evidence="2" id="KW-0812">Transmembrane</keyword>
<evidence type="ECO:0000259" key="4">
    <source>
        <dbReference type="Pfam" id="PF13399"/>
    </source>
</evidence>
<keyword evidence="6" id="KW-1185">Reference proteome</keyword>
<organism evidence="5 6">
    <name type="scientific">Oceanispirochaeta crateris</name>
    <dbReference type="NCBI Taxonomy" id="2518645"/>
    <lineage>
        <taxon>Bacteria</taxon>
        <taxon>Pseudomonadati</taxon>
        <taxon>Spirochaetota</taxon>
        <taxon>Spirochaetia</taxon>
        <taxon>Spirochaetales</taxon>
        <taxon>Spirochaetaceae</taxon>
        <taxon>Oceanispirochaeta</taxon>
    </lineage>
</organism>
<dbReference type="PANTHER" id="PTHR33392:SF6">
    <property type="entry name" value="POLYISOPRENYL-TEICHOIC ACID--PEPTIDOGLYCAN TEICHOIC ACID TRANSFERASE TAGU"/>
    <property type="match status" value="1"/>
</dbReference>
<protein>
    <submittedName>
        <fullName evidence="5">LytR family transcriptional regulator</fullName>
    </submittedName>
</protein>
<evidence type="ECO:0000313" key="6">
    <source>
        <dbReference type="Proteomes" id="UP000324209"/>
    </source>
</evidence>
<feature type="domain" description="LytR/CpsA/Psr regulator C-terminal" evidence="4">
    <location>
        <begin position="298"/>
        <end position="386"/>
    </location>
</feature>
<dbReference type="Proteomes" id="UP000324209">
    <property type="component" value="Chromosome"/>
</dbReference>
<dbReference type="RefSeq" id="WP_149485842.1">
    <property type="nucleotide sequence ID" value="NZ_CP036150.1"/>
</dbReference>
<dbReference type="Gene3D" id="3.40.630.190">
    <property type="entry name" value="LCP protein"/>
    <property type="match status" value="1"/>
</dbReference>
<evidence type="ECO:0000259" key="3">
    <source>
        <dbReference type="Pfam" id="PF03816"/>
    </source>
</evidence>
<dbReference type="AlphaFoldDB" id="A0A5C1QNL0"/>
<proteinExistence type="inferred from homology"/>
<dbReference type="Pfam" id="PF13399">
    <property type="entry name" value="LytR_C"/>
    <property type="match status" value="1"/>
</dbReference>
<sequence>MKDKRSPDLSLLLLILIFLILAGLSLYILLTMKIDDYKEMVNDHKLINTIIIIEEEGVPIVTELYYYHPETKKGALLNIPEETGALIQSLNRVDRIDTLYNSEDPSYYLRQIALLTGIEPDFYLQIKTETLISLVDYLEGVEIFLPNSVLIQNDKTNILLPSGSVNLDGDKALDYLTYKIEGESTEDRIKREHELIMGLLKKINNLYSPRFSESFIEYIYPEINTNLDDKSLDSFLHEMVSLEVDRVVFQQVLGTSRKVDSQILYFPHYDGKLLRETVKQMQDSLSDFDVLKDEKLVVSLEIQNGTSRNGLASRTAQVFKSYGYEIASVKNADSSRYDNTVILDKKGDPAAAQRVANLIKCQRIHTDVDQNRDETVDIIIILGKDFDGRYVK</sequence>
<feature type="transmembrane region" description="Helical" evidence="2">
    <location>
        <begin position="12"/>
        <end position="30"/>
    </location>
</feature>
<dbReference type="PANTHER" id="PTHR33392">
    <property type="entry name" value="POLYISOPRENYL-TEICHOIC ACID--PEPTIDOGLYCAN TEICHOIC ACID TRANSFERASE TAGU"/>
    <property type="match status" value="1"/>
</dbReference>
<dbReference type="Gene3D" id="3.30.70.2390">
    <property type="match status" value="1"/>
</dbReference>
<dbReference type="Pfam" id="PF03816">
    <property type="entry name" value="LytR_cpsA_psr"/>
    <property type="match status" value="1"/>
</dbReference>
<keyword evidence="2" id="KW-0472">Membrane</keyword>
<reference evidence="5 6" key="1">
    <citation type="submission" date="2019-02" db="EMBL/GenBank/DDBJ databases">
        <title>Complete Genome Sequence and Methylome Analysis of free living Spirochaetas.</title>
        <authorList>
            <person name="Fomenkov A."/>
            <person name="Dubinina G."/>
            <person name="Leshcheva N."/>
            <person name="Mikheeva N."/>
            <person name="Grabovich M."/>
            <person name="Vincze T."/>
            <person name="Roberts R.J."/>
        </authorList>
    </citation>
    <scope>NUCLEOTIDE SEQUENCE [LARGE SCALE GENOMIC DNA]</scope>
    <source>
        <strain evidence="5 6">K2</strain>
    </source>
</reference>
<accession>A0A5C1QNL0</accession>
<evidence type="ECO:0000256" key="2">
    <source>
        <dbReference type="SAM" id="Phobius"/>
    </source>
</evidence>
<keyword evidence="2" id="KW-1133">Transmembrane helix</keyword>
<dbReference type="KEGG" id="ock:EXM22_07080"/>
<evidence type="ECO:0000256" key="1">
    <source>
        <dbReference type="ARBA" id="ARBA00006068"/>
    </source>
</evidence>
<gene>
    <name evidence="5" type="ORF">EXM22_07080</name>
</gene>